<proteinExistence type="predicted"/>
<protein>
    <submittedName>
        <fullName evidence="1">Uncharacterized protein</fullName>
    </submittedName>
</protein>
<comment type="caution">
    <text evidence="1">The sequence shown here is derived from an EMBL/GenBank/DDBJ whole genome shotgun (WGS) entry which is preliminary data.</text>
</comment>
<reference evidence="1" key="1">
    <citation type="journal article" date="2022" name="Int. J. Mol. Sci.">
        <title>Draft Genome of Tanacetum Coccineum: Genomic Comparison of Closely Related Tanacetum-Family Plants.</title>
        <authorList>
            <person name="Yamashiro T."/>
            <person name="Shiraishi A."/>
            <person name="Nakayama K."/>
            <person name="Satake H."/>
        </authorList>
    </citation>
    <scope>NUCLEOTIDE SEQUENCE</scope>
</reference>
<dbReference type="EMBL" id="BQNB010010965">
    <property type="protein sequence ID" value="GJS84317.1"/>
    <property type="molecule type" value="Genomic_DNA"/>
</dbReference>
<evidence type="ECO:0000313" key="1">
    <source>
        <dbReference type="EMBL" id="GJS84317.1"/>
    </source>
</evidence>
<gene>
    <name evidence="1" type="ORF">Tco_0750858</name>
</gene>
<reference evidence="1" key="2">
    <citation type="submission" date="2022-01" db="EMBL/GenBank/DDBJ databases">
        <authorList>
            <person name="Yamashiro T."/>
            <person name="Shiraishi A."/>
            <person name="Satake H."/>
            <person name="Nakayama K."/>
        </authorList>
    </citation>
    <scope>NUCLEOTIDE SEQUENCE</scope>
</reference>
<keyword evidence="2" id="KW-1185">Reference proteome</keyword>
<sequence>MYSIVGDDIKKRIDVKSEGAQIILTGIDNDIYSTVDTYLNAKEIWIAIERLMQGENINKQDVETNLFWECGKEIAKALSPPSELEHKVVSDEEET</sequence>
<name>A0ABQ4Z386_9ASTR</name>
<dbReference type="Proteomes" id="UP001151760">
    <property type="component" value="Unassembled WGS sequence"/>
</dbReference>
<evidence type="ECO:0000313" key="2">
    <source>
        <dbReference type="Proteomes" id="UP001151760"/>
    </source>
</evidence>
<organism evidence="1 2">
    <name type="scientific">Tanacetum coccineum</name>
    <dbReference type="NCBI Taxonomy" id="301880"/>
    <lineage>
        <taxon>Eukaryota</taxon>
        <taxon>Viridiplantae</taxon>
        <taxon>Streptophyta</taxon>
        <taxon>Embryophyta</taxon>
        <taxon>Tracheophyta</taxon>
        <taxon>Spermatophyta</taxon>
        <taxon>Magnoliopsida</taxon>
        <taxon>eudicotyledons</taxon>
        <taxon>Gunneridae</taxon>
        <taxon>Pentapetalae</taxon>
        <taxon>asterids</taxon>
        <taxon>campanulids</taxon>
        <taxon>Asterales</taxon>
        <taxon>Asteraceae</taxon>
        <taxon>Asteroideae</taxon>
        <taxon>Anthemideae</taxon>
        <taxon>Anthemidinae</taxon>
        <taxon>Tanacetum</taxon>
    </lineage>
</organism>
<accession>A0ABQ4Z386</accession>